<reference evidence="1" key="2">
    <citation type="submission" date="2015-07" db="EMBL/GenBank/DDBJ databases">
        <title>Plasmids, circular viruses and viroids from rat gut.</title>
        <authorList>
            <person name="Jorgensen T.J."/>
            <person name="Hansen M.A."/>
            <person name="Xu Z."/>
            <person name="Tabak M.A."/>
            <person name="Sorensen S.J."/>
            <person name="Hansen L.H."/>
        </authorList>
    </citation>
    <scope>NUCLEOTIDE SEQUENCE</scope>
    <source>
        <plasmid evidence="1">pRGFK1379</plasmid>
    </source>
</reference>
<evidence type="ECO:0000313" key="1">
    <source>
        <dbReference type="EMBL" id="CRY97137.1"/>
    </source>
</evidence>
<keyword evidence="1" id="KW-0614">Plasmid</keyword>
<name>A0A0H5QMY4_9ZZZZ</name>
<geneLocation type="plasmid" evidence="1">
    <name>pRGFK1379</name>
</geneLocation>
<accession>A0A0H5QMY4</accession>
<organism evidence="1">
    <name type="scientific">uncultured prokaryote</name>
    <dbReference type="NCBI Taxonomy" id="198431"/>
    <lineage>
        <taxon>unclassified sequences</taxon>
        <taxon>environmental samples</taxon>
    </lineage>
</organism>
<dbReference type="EMBL" id="LN853940">
    <property type="protein sequence ID" value="CRY97137.1"/>
    <property type="molecule type" value="Genomic_DNA"/>
</dbReference>
<sequence>MMATLMQKDVLIEVVANTQAIISKRTPPNTPRNDDQLFLSNLRDELYSTAHDKIDYQKTLDDVKNIKDKYVNLPVHSYYL</sequence>
<protein>
    <submittedName>
        <fullName evidence="1">Uncharacterized protein</fullName>
    </submittedName>
</protein>
<reference evidence="1" key="1">
    <citation type="submission" date="2015-06" db="EMBL/GenBank/DDBJ databases">
        <authorList>
            <person name="Joergensen T."/>
        </authorList>
    </citation>
    <scope>NUCLEOTIDE SEQUENCE</scope>
    <source>
        <plasmid evidence="1">pRGFK1379</plasmid>
    </source>
</reference>
<proteinExistence type="predicted"/>
<dbReference type="AlphaFoldDB" id="A0A0H5QMY4"/>